<evidence type="ECO:0000256" key="5">
    <source>
        <dbReference type="ARBA" id="ARBA00023136"/>
    </source>
</evidence>
<evidence type="ECO:0000256" key="1">
    <source>
        <dbReference type="ARBA" id="ARBA00004141"/>
    </source>
</evidence>
<gene>
    <name evidence="9" type="ORF">K469DRAFT_742359</name>
</gene>
<feature type="transmembrane region" description="Helical" evidence="7">
    <location>
        <begin position="379"/>
        <end position="405"/>
    </location>
</feature>
<dbReference type="InterPro" id="IPR036259">
    <property type="entry name" value="MFS_trans_sf"/>
</dbReference>
<evidence type="ECO:0000256" key="6">
    <source>
        <dbReference type="ARBA" id="ARBA00023180"/>
    </source>
</evidence>
<feature type="transmembrane region" description="Helical" evidence="7">
    <location>
        <begin position="20"/>
        <end position="47"/>
    </location>
</feature>
<keyword evidence="6" id="KW-0325">Glycoprotein</keyword>
<dbReference type="InterPro" id="IPR020846">
    <property type="entry name" value="MFS_dom"/>
</dbReference>
<feature type="transmembrane region" description="Helical" evidence="7">
    <location>
        <begin position="492"/>
        <end position="509"/>
    </location>
</feature>
<evidence type="ECO:0000259" key="8">
    <source>
        <dbReference type="PROSITE" id="PS50850"/>
    </source>
</evidence>
<feature type="transmembrane region" description="Helical" evidence="7">
    <location>
        <begin position="355"/>
        <end position="373"/>
    </location>
</feature>
<name>A0A6A6DFP7_9PEZI</name>
<keyword evidence="4 7" id="KW-1133">Transmembrane helix</keyword>
<dbReference type="AlphaFoldDB" id="A0A6A6DFP7"/>
<evidence type="ECO:0000256" key="2">
    <source>
        <dbReference type="ARBA" id="ARBA00022448"/>
    </source>
</evidence>
<feature type="transmembrane region" description="Helical" evidence="7">
    <location>
        <begin position="148"/>
        <end position="171"/>
    </location>
</feature>
<evidence type="ECO:0000256" key="4">
    <source>
        <dbReference type="ARBA" id="ARBA00022989"/>
    </source>
</evidence>
<keyword evidence="3 7" id="KW-0812">Transmembrane</keyword>
<feature type="transmembrane region" description="Helical" evidence="7">
    <location>
        <begin position="120"/>
        <end position="141"/>
    </location>
</feature>
<reference evidence="9" key="1">
    <citation type="journal article" date="2020" name="Stud. Mycol.">
        <title>101 Dothideomycetes genomes: a test case for predicting lifestyles and emergence of pathogens.</title>
        <authorList>
            <person name="Haridas S."/>
            <person name="Albert R."/>
            <person name="Binder M."/>
            <person name="Bloem J."/>
            <person name="Labutti K."/>
            <person name="Salamov A."/>
            <person name="Andreopoulos B."/>
            <person name="Baker S."/>
            <person name="Barry K."/>
            <person name="Bills G."/>
            <person name="Bluhm B."/>
            <person name="Cannon C."/>
            <person name="Castanera R."/>
            <person name="Culley D."/>
            <person name="Daum C."/>
            <person name="Ezra D."/>
            <person name="Gonzalez J."/>
            <person name="Henrissat B."/>
            <person name="Kuo A."/>
            <person name="Liang C."/>
            <person name="Lipzen A."/>
            <person name="Lutzoni F."/>
            <person name="Magnuson J."/>
            <person name="Mondo S."/>
            <person name="Nolan M."/>
            <person name="Ohm R."/>
            <person name="Pangilinan J."/>
            <person name="Park H.-J."/>
            <person name="Ramirez L."/>
            <person name="Alfaro M."/>
            <person name="Sun H."/>
            <person name="Tritt A."/>
            <person name="Yoshinaga Y."/>
            <person name="Zwiers L.-H."/>
            <person name="Turgeon B."/>
            <person name="Goodwin S."/>
            <person name="Spatafora J."/>
            <person name="Crous P."/>
            <person name="Grigoriev I."/>
        </authorList>
    </citation>
    <scope>NUCLEOTIDE SEQUENCE</scope>
    <source>
        <strain evidence="9">CBS 207.26</strain>
    </source>
</reference>
<dbReference type="Gene3D" id="1.20.1720.10">
    <property type="entry name" value="Multidrug resistance protein D"/>
    <property type="match status" value="1"/>
</dbReference>
<organism evidence="9 10">
    <name type="scientific">Zopfia rhizophila CBS 207.26</name>
    <dbReference type="NCBI Taxonomy" id="1314779"/>
    <lineage>
        <taxon>Eukaryota</taxon>
        <taxon>Fungi</taxon>
        <taxon>Dikarya</taxon>
        <taxon>Ascomycota</taxon>
        <taxon>Pezizomycotina</taxon>
        <taxon>Dothideomycetes</taxon>
        <taxon>Dothideomycetes incertae sedis</taxon>
        <taxon>Zopfiaceae</taxon>
        <taxon>Zopfia</taxon>
    </lineage>
</organism>
<feature type="domain" description="Major facilitator superfamily (MFS) profile" evidence="8">
    <location>
        <begin position="25"/>
        <end position="475"/>
    </location>
</feature>
<sequence>MSVHRAQPPTLVSAFTTHDWKFWGTFVALCLLSFISALDVAVITTALPTVTKDIGGETQYVWIANSFVLASAVPQPLFGQLANIFGRRVPLLVSTGLFALGSGIAGGANGPGMLISGRSIQGVGAGGIYVLLDIICCDLVPLRERGKYLGLMFSWAGLGAALGPVIGGALAQADWRWIFYMNIPICGVALGAVLLFFRVTYTRSPTWKHAFGRIDWVGNVIFCPSLVAVLYGLVSGGTLYPWSSWRVIVPLVLGVIGWVSFHLYQASPWCARPSVPTRLFGNRTSAAGYLLTFVSSVIVQATSYFLPVYFQGVLGAGPLRAGNYFLPYAIGTLVSAVVAGVLLSKIGAYRPLHAVAFTLSCIGFGLFTLLKSSTPKVAWVFYELIASAGAGIVQSVLLPAIMAALPESDVASASATYSFLRTFAYVWGVTLAAIIFNAQFNADLHLISSPELRLTLADGAAYAYASNQFIDGLERSLKSEVIGVYVRSLKCVWWMGLAFSLLGLIGVAAERGLELRKDLDTEYGLQGDAKDQSKEEIKGGEARV</sequence>
<keyword evidence="2" id="KW-0813">Transport</keyword>
<accession>A0A6A6DFP7</accession>
<feature type="transmembrane region" description="Helical" evidence="7">
    <location>
        <begin position="59"/>
        <end position="77"/>
    </location>
</feature>
<evidence type="ECO:0000256" key="3">
    <source>
        <dbReference type="ARBA" id="ARBA00022692"/>
    </source>
</evidence>
<feature type="transmembrane region" description="Helical" evidence="7">
    <location>
        <begin position="325"/>
        <end position="343"/>
    </location>
</feature>
<dbReference type="Gene3D" id="1.20.1250.20">
    <property type="entry name" value="MFS general substrate transporter like domains"/>
    <property type="match status" value="1"/>
</dbReference>
<dbReference type="GO" id="GO:0022857">
    <property type="term" value="F:transmembrane transporter activity"/>
    <property type="evidence" value="ECO:0007669"/>
    <property type="project" value="InterPro"/>
</dbReference>
<feature type="transmembrane region" description="Helical" evidence="7">
    <location>
        <begin position="89"/>
        <end position="108"/>
    </location>
</feature>
<feature type="transmembrane region" description="Helical" evidence="7">
    <location>
        <begin position="245"/>
        <end position="265"/>
    </location>
</feature>
<dbReference type="PANTHER" id="PTHR23501">
    <property type="entry name" value="MAJOR FACILITATOR SUPERFAMILY"/>
    <property type="match status" value="1"/>
</dbReference>
<feature type="transmembrane region" description="Helical" evidence="7">
    <location>
        <begin position="177"/>
        <end position="197"/>
    </location>
</feature>
<dbReference type="EMBL" id="ML994683">
    <property type="protein sequence ID" value="KAF2177793.1"/>
    <property type="molecule type" value="Genomic_DNA"/>
</dbReference>
<dbReference type="GO" id="GO:0005886">
    <property type="term" value="C:plasma membrane"/>
    <property type="evidence" value="ECO:0007669"/>
    <property type="project" value="TreeGrafter"/>
</dbReference>
<evidence type="ECO:0000313" key="9">
    <source>
        <dbReference type="EMBL" id="KAF2177793.1"/>
    </source>
</evidence>
<evidence type="ECO:0000313" key="10">
    <source>
        <dbReference type="Proteomes" id="UP000800200"/>
    </source>
</evidence>
<dbReference type="Pfam" id="PF07690">
    <property type="entry name" value="MFS_1"/>
    <property type="match status" value="1"/>
</dbReference>
<feature type="transmembrane region" description="Helical" evidence="7">
    <location>
        <begin position="217"/>
        <end position="239"/>
    </location>
</feature>
<protein>
    <submittedName>
        <fullName evidence="9">MFS general substrate transporter</fullName>
    </submittedName>
</protein>
<dbReference type="OrthoDB" id="10021397at2759"/>
<proteinExistence type="predicted"/>
<dbReference type="InterPro" id="IPR011701">
    <property type="entry name" value="MFS"/>
</dbReference>
<keyword evidence="5 7" id="KW-0472">Membrane</keyword>
<dbReference type="PROSITE" id="PS50850">
    <property type="entry name" value="MFS"/>
    <property type="match status" value="1"/>
</dbReference>
<feature type="transmembrane region" description="Helical" evidence="7">
    <location>
        <begin position="286"/>
        <end position="305"/>
    </location>
</feature>
<dbReference type="PRINTS" id="PR01036">
    <property type="entry name" value="TCRTETB"/>
</dbReference>
<comment type="subcellular location">
    <subcellularLocation>
        <location evidence="1">Membrane</location>
        <topology evidence="1">Multi-pass membrane protein</topology>
    </subcellularLocation>
</comment>
<keyword evidence="10" id="KW-1185">Reference proteome</keyword>
<feature type="transmembrane region" description="Helical" evidence="7">
    <location>
        <begin position="417"/>
        <end position="436"/>
    </location>
</feature>
<evidence type="ECO:0000256" key="7">
    <source>
        <dbReference type="SAM" id="Phobius"/>
    </source>
</evidence>
<dbReference type="Proteomes" id="UP000800200">
    <property type="component" value="Unassembled WGS sequence"/>
</dbReference>
<dbReference type="SUPFAM" id="SSF103473">
    <property type="entry name" value="MFS general substrate transporter"/>
    <property type="match status" value="1"/>
</dbReference>
<dbReference type="PANTHER" id="PTHR23501:SF187">
    <property type="entry name" value="MAJOR FACILITATOR SUPERFAMILY (MFS) PROFILE DOMAIN-CONTAINING PROTEIN"/>
    <property type="match status" value="1"/>
</dbReference>